<dbReference type="RefSeq" id="WP_128210289.1">
    <property type="nucleotide sequence ID" value="NZ_JBHRSO010000008.1"/>
</dbReference>
<proteinExistence type="predicted"/>
<gene>
    <name evidence="1" type="ORF">D2T30_20095</name>
</gene>
<name>A0A443J8Z8_9RHOB</name>
<dbReference type="Proteomes" id="UP000284476">
    <property type="component" value="Unassembled WGS sequence"/>
</dbReference>
<reference evidence="1 2" key="2">
    <citation type="submission" date="2019-01" db="EMBL/GenBank/DDBJ databases">
        <authorList>
            <person name="Li Y."/>
        </authorList>
    </citation>
    <scope>NUCLEOTIDE SEQUENCE [LARGE SCALE GENOMIC DNA]</scope>
    <source>
        <strain evidence="1 2">SK2B-1</strain>
    </source>
</reference>
<dbReference type="AlphaFoldDB" id="A0A443J8Z8"/>
<accession>A0A443J8Z8</accession>
<dbReference type="EMBL" id="SAUZ01000033">
    <property type="protein sequence ID" value="RWR17002.1"/>
    <property type="molecule type" value="Genomic_DNA"/>
</dbReference>
<evidence type="ECO:0000313" key="1">
    <source>
        <dbReference type="EMBL" id="RWR17002.1"/>
    </source>
</evidence>
<reference evidence="1 2" key="1">
    <citation type="submission" date="2019-01" db="EMBL/GenBank/DDBJ databases">
        <title>Sinorhodobacter populi sp. nov. isolated from the symptomatic bark tissue of Populus euramericana canker.</title>
        <authorList>
            <person name="Xu G."/>
        </authorList>
    </citation>
    <scope>NUCLEOTIDE SEQUENCE [LARGE SCALE GENOMIC DNA]</scope>
    <source>
        <strain evidence="1 2">SK2B-1</strain>
    </source>
</reference>
<protein>
    <submittedName>
        <fullName evidence="1">Uncharacterized protein</fullName>
    </submittedName>
</protein>
<sequence length="104" mass="10978">MPPDDAALIADWTALCAALENDDSLSCGPLACGLLAAVALGLSGDSRGFARDFGIAHALVLREVNILSGDLGLLTVNRNDERTQRRFLTLSPAGKDLTDRLTRA</sequence>
<evidence type="ECO:0000313" key="2">
    <source>
        <dbReference type="Proteomes" id="UP000284476"/>
    </source>
</evidence>
<comment type="caution">
    <text evidence="1">The sequence shown here is derived from an EMBL/GenBank/DDBJ whole genome shotgun (WGS) entry which is preliminary data.</text>
</comment>
<organism evidence="1 2">
    <name type="scientific">Paenirhodobacter populi</name>
    <dbReference type="NCBI Taxonomy" id="2306993"/>
    <lineage>
        <taxon>Bacteria</taxon>
        <taxon>Pseudomonadati</taxon>
        <taxon>Pseudomonadota</taxon>
        <taxon>Alphaproteobacteria</taxon>
        <taxon>Rhodobacterales</taxon>
        <taxon>Rhodobacter group</taxon>
        <taxon>Paenirhodobacter</taxon>
    </lineage>
</organism>